<evidence type="ECO:0000313" key="1">
    <source>
        <dbReference type="EMBL" id="KAK2548587.1"/>
    </source>
</evidence>
<keyword evidence="2" id="KW-1185">Reference proteome</keyword>
<comment type="caution">
    <text evidence="1">The sequence shown here is derived from an EMBL/GenBank/DDBJ whole genome shotgun (WGS) entry which is preliminary data.</text>
</comment>
<proteinExistence type="predicted"/>
<gene>
    <name evidence="1" type="ORF">P5673_031179</name>
</gene>
<reference evidence="1" key="2">
    <citation type="journal article" date="2023" name="Science">
        <title>Genomic signatures of disease resistance in endangered staghorn corals.</title>
        <authorList>
            <person name="Vollmer S.V."/>
            <person name="Selwyn J.D."/>
            <person name="Despard B.A."/>
            <person name="Roesel C.L."/>
        </authorList>
    </citation>
    <scope>NUCLEOTIDE SEQUENCE</scope>
    <source>
        <strain evidence="1">K2</strain>
    </source>
</reference>
<protein>
    <submittedName>
        <fullName evidence="1">Uncharacterized protein</fullName>
    </submittedName>
</protein>
<accession>A0AAD9PT28</accession>
<organism evidence="1 2">
    <name type="scientific">Acropora cervicornis</name>
    <name type="common">Staghorn coral</name>
    <dbReference type="NCBI Taxonomy" id="6130"/>
    <lineage>
        <taxon>Eukaryota</taxon>
        <taxon>Metazoa</taxon>
        <taxon>Cnidaria</taxon>
        <taxon>Anthozoa</taxon>
        <taxon>Hexacorallia</taxon>
        <taxon>Scleractinia</taxon>
        <taxon>Astrocoeniina</taxon>
        <taxon>Acroporidae</taxon>
        <taxon>Acropora</taxon>
    </lineage>
</organism>
<dbReference type="Proteomes" id="UP001249851">
    <property type="component" value="Unassembled WGS sequence"/>
</dbReference>
<evidence type="ECO:0000313" key="2">
    <source>
        <dbReference type="Proteomes" id="UP001249851"/>
    </source>
</evidence>
<dbReference type="AlphaFoldDB" id="A0AAD9PT28"/>
<sequence>MSCSRRMKNAGHYAKGLCHVPNMKEESEKESEEKFKIGWFLTPRNTEVLISIYSQPKTVSTVLPAAVVQGAAACPHRLVLCFNRTEGDRAKIAGIALLLSYHLPMYAKPGMNDGIGHVVTKV</sequence>
<dbReference type="EMBL" id="JARQWQ010000143">
    <property type="protein sequence ID" value="KAK2548587.1"/>
    <property type="molecule type" value="Genomic_DNA"/>
</dbReference>
<reference evidence="1" key="1">
    <citation type="journal article" date="2023" name="G3 (Bethesda)">
        <title>Whole genome assembly and annotation of the endangered Caribbean coral Acropora cervicornis.</title>
        <authorList>
            <person name="Selwyn J.D."/>
            <person name="Vollmer S.V."/>
        </authorList>
    </citation>
    <scope>NUCLEOTIDE SEQUENCE</scope>
    <source>
        <strain evidence="1">K2</strain>
    </source>
</reference>
<name>A0AAD9PT28_ACRCE</name>